<dbReference type="InterPro" id="IPR050121">
    <property type="entry name" value="Cytochrome_P450_monoxygenase"/>
</dbReference>
<dbReference type="PANTHER" id="PTHR24305:SF166">
    <property type="entry name" value="CYTOCHROME P450 12A4, MITOCHONDRIAL-RELATED"/>
    <property type="match status" value="1"/>
</dbReference>
<sequence length="495" mass="55017">MLVSKEPHRLLLDLAERYGAIYKFRLLHLHVVVITDPALAMDILKSPHVDKVRFLYSFLDPFLMGTNLLTGHTDKHWKAVRKGVAPAFSAQHMRYALRCVVECCNSLAKYLEDQGPNKAMDVDELLLRESMDVIGRFGFQKDMNAINSLWHPASEANHNVRALLGSTEEVVERTKTFCRWFQLWRAEARHGWTILGRFKCIIRDLLEHIKTTKLEAGTFADLLLKTKDPKTGKPLSDKQLLPEIAALFFAGIDTTGHTGSFCLFLLSQHPEVEAKVVQELQSLGLAASPKNPQPRELTYADLAELVYLQAVVKETLRMFPPVAIGQARIVSADLSAGNNLRLPSGTCAIVPHHAMHSSSLNWDKPNEFLPERWLVPGTEYAVAKKEALVNSKMSKEDARAAAAASLSEDAEGDNRQPKRYIPFAEGPRNCVGQSLAKVSLVATMALLLARFSFKLADDMGGAAGVRAAERYALVNGIAGGLRMHAIPRESHKREE</sequence>
<protein>
    <submittedName>
        <fullName evidence="2">G1070 protein</fullName>
    </submittedName>
</protein>
<evidence type="ECO:0000256" key="1">
    <source>
        <dbReference type="ARBA" id="ARBA00010617"/>
    </source>
</evidence>
<dbReference type="InterPro" id="IPR001128">
    <property type="entry name" value="Cyt_P450"/>
</dbReference>
<dbReference type="Proteomes" id="UP001497392">
    <property type="component" value="Unassembled WGS sequence"/>
</dbReference>
<proteinExistence type="inferred from homology"/>
<evidence type="ECO:0000313" key="2">
    <source>
        <dbReference type="EMBL" id="CAL5219270.1"/>
    </source>
</evidence>
<evidence type="ECO:0000313" key="3">
    <source>
        <dbReference type="Proteomes" id="UP001497392"/>
    </source>
</evidence>
<name>A0ABP1FKY9_9CHLO</name>
<dbReference type="InterPro" id="IPR036396">
    <property type="entry name" value="Cyt_P450_sf"/>
</dbReference>
<dbReference type="Gene3D" id="1.10.630.10">
    <property type="entry name" value="Cytochrome P450"/>
    <property type="match status" value="1"/>
</dbReference>
<dbReference type="PRINTS" id="PR00463">
    <property type="entry name" value="EP450I"/>
</dbReference>
<comment type="caution">
    <text evidence="2">The sequence shown here is derived from an EMBL/GenBank/DDBJ whole genome shotgun (WGS) entry which is preliminary data.</text>
</comment>
<dbReference type="PANTHER" id="PTHR24305">
    <property type="entry name" value="CYTOCHROME P450"/>
    <property type="match status" value="1"/>
</dbReference>
<reference evidence="2 3" key="1">
    <citation type="submission" date="2024-06" db="EMBL/GenBank/DDBJ databases">
        <authorList>
            <person name="Kraege A."/>
            <person name="Thomma B."/>
        </authorList>
    </citation>
    <scope>NUCLEOTIDE SEQUENCE [LARGE SCALE GENOMIC DNA]</scope>
</reference>
<organism evidence="2 3">
    <name type="scientific">Coccomyxa viridis</name>
    <dbReference type="NCBI Taxonomy" id="1274662"/>
    <lineage>
        <taxon>Eukaryota</taxon>
        <taxon>Viridiplantae</taxon>
        <taxon>Chlorophyta</taxon>
        <taxon>core chlorophytes</taxon>
        <taxon>Trebouxiophyceae</taxon>
        <taxon>Trebouxiophyceae incertae sedis</taxon>
        <taxon>Coccomyxaceae</taxon>
        <taxon>Coccomyxa</taxon>
    </lineage>
</organism>
<dbReference type="SUPFAM" id="SSF48264">
    <property type="entry name" value="Cytochrome P450"/>
    <property type="match status" value="1"/>
</dbReference>
<accession>A0ABP1FKY9</accession>
<dbReference type="PRINTS" id="PR00385">
    <property type="entry name" value="P450"/>
</dbReference>
<dbReference type="Pfam" id="PF00067">
    <property type="entry name" value="p450"/>
    <property type="match status" value="1"/>
</dbReference>
<gene>
    <name evidence="2" type="primary">g1070</name>
    <name evidence="2" type="ORF">VP750_LOCUS929</name>
</gene>
<dbReference type="EMBL" id="CAXHTA020000002">
    <property type="protein sequence ID" value="CAL5219270.1"/>
    <property type="molecule type" value="Genomic_DNA"/>
</dbReference>
<comment type="similarity">
    <text evidence="1">Belongs to the cytochrome P450 family.</text>
</comment>
<dbReference type="InterPro" id="IPR002401">
    <property type="entry name" value="Cyt_P450_E_grp-I"/>
</dbReference>
<keyword evidence="3" id="KW-1185">Reference proteome</keyword>